<dbReference type="SUPFAM" id="SSF53850">
    <property type="entry name" value="Periplasmic binding protein-like II"/>
    <property type="match status" value="1"/>
</dbReference>
<evidence type="ECO:0000313" key="4">
    <source>
        <dbReference type="EMBL" id="TRW45809.1"/>
    </source>
</evidence>
<name>A0A552WTA1_9MICO</name>
<sequence length="307" mass="32382">MESAVNTRKLLVAGCLAAVLGLSACTSTSAGGGDEPGSGGGAAGVEPVQELADALPDDIRDRGHLSFAATSANLPAQYVDEDGEILGAQVELIQAVGAVLDIAVEIDVVTNDAFDSGIASGRYDTVTRGDNADRQKSMDFIDTFNNGFSVIARSGFEVDELDYKTELCGVSTAVTKATFTENVLVGLSEECEARGEPAIAMNSYLDEAGVVLALQSEQNDVGFIEAIIGLAYVSKDPEGLKMIDRDLGEEVGGYYSGFAVRKDNTEFRDVLRDALLHLAELGVYQEIFDSYGIGELTLPEFPLNQGA</sequence>
<protein>
    <submittedName>
        <fullName evidence="4">Transporter substrate-binding domain-containing protein</fullName>
    </submittedName>
</protein>
<reference evidence="4 5" key="1">
    <citation type="submission" date="2019-07" db="EMBL/GenBank/DDBJ databases">
        <title>Georgenia wutianyii sp. nov. and Georgenia *** sp. nov. isolated from plateau pika (Ochotona curzoniae) in the Qinghai-Tibet plateau of China.</title>
        <authorList>
            <person name="Tian Z."/>
        </authorList>
    </citation>
    <scope>NUCLEOTIDE SEQUENCE [LARGE SCALE GENOMIC DNA]</scope>
    <source>
        <strain evidence="4 5">Z446</strain>
    </source>
</reference>
<dbReference type="PANTHER" id="PTHR35936">
    <property type="entry name" value="MEMBRANE-BOUND LYTIC MUREIN TRANSGLYCOSYLASE F"/>
    <property type="match status" value="1"/>
</dbReference>
<dbReference type="Gene3D" id="3.40.190.10">
    <property type="entry name" value="Periplasmic binding protein-like II"/>
    <property type="match status" value="2"/>
</dbReference>
<dbReference type="EMBL" id="VJXR01000017">
    <property type="protein sequence ID" value="TRW45809.1"/>
    <property type="molecule type" value="Genomic_DNA"/>
</dbReference>
<dbReference type="Proteomes" id="UP000318693">
    <property type="component" value="Unassembled WGS sequence"/>
</dbReference>
<comment type="caution">
    <text evidence="4">The sequence shown here is derived from an EMBL/GenBank/DDBJ whole genome shotgun (WGS) entry which is preliminary data.</text>
</comment>
<evidence type="ECO:0000256" key="2">
    <source>
        <dbReference type="SAM" id="SignalP"/>
    </source>
</evidence>
<accession>A0A552WTA1</accession>
<feature type="domain" description="Solute-binding protein family 3/N-terminal" evidence="3">
    <location>
        <begin position="64"/>
        <end position="295"/>
    </location>
</feature>
<keyword evidence="5" id="KW-1185">Reference proteome</keyword>
<keyword evidence="1 2" id="KW-0732">Signal</keyword>
<proteinExistence type="predicted"/>
<evidence type="ECO:0000256" key="1">
    <source>
        <dbReference type="ARBA" id="ARBA00022729"/>
    </source>
</evidence>
<evidence type="ECO:0000313" key="5">
    <source>
        <dbReference type="Proteomes" id="UP000318693"/>
    </source>
</evidence>
<gene>
    <name evidence="4" type="ORF">FJ693_07915</name>
</gene>
<dbReference type="Pfam" id="PF00497">
    <property type="entry name" value="SBP_bac_3"/>
    <property type="match status" value="1"/>
</dbReference>
<dbReference type="SMART" id="SM00062">
    <property type="entry name" value="PBPb"/>
    <property type="match status" value="1"/>
</dbReference>
<dbReference type="PANTHER" id="PTHR35936:SF17">
    <property type="entry name" value="ARGININE-BINDING EXTRACELLULAR PROTEIN ARTP"/>
    <property type="match status" value="1"/>
</dbReference>
<dbReference type="RefSeq" id="WP_143417990.1">
    <property type="nucleotide sequence ID" value="NZ_VJXR01000017.1"/>
</dbReference>
<dbReference type="AlphaFoldDB" id="A0A552WTA1"/>
<feature type="chain" id="PRO_5038820725" evidence="2">
    <location>
        <begin position="31"/>
        <end position="307"/>
    </location>
</feature>
<organism evidence="4 5">
    <name type="scientific">Georgenia yuyongxinii</name>
    <dbReference type="NCBI Taxonomy" id="2589797"/>
    <lineage>
        <taxon>Bacteria</taxon>
        <taxon>Bacillati</taxon>
        <taxon>Actinomycetota</taxon>
        <taxon>Actinomycetes</taxon>
        <taxon>Micrococcales</taxon>
        <taxon>Bogoriellaceae</taxon>
        <taxon>Georgenia</taxon>
    </lineage>
</organism>
<evidence type="ECO:0000259" key="3">
    <source>
        <dbReference type="SMART" id="SM00062"/>
    </source>
</evidence>
<feature type="signal peptide" evidence="2">
    <location>
        <begin position="1"/>
        <end position="30"/>
    </location>
</feature>
<dbReference type="InterPro" id="IPR001638">
    <property type="entry name" value="Solute-binding_3/MltF_N"/>
</dbReference>